<sequence>MSQATTRKERKAVYEAVLRVVDAQTSPEQAPGIRRTTITRLLTPPEGPHDLDDVRSAIRAARENDELLSWPDHAGRRRYSLADVEKLRRVAEWEGEREHPRPAVVGWANRMVAEVSD</sequence>
<dbReference type="RefSeq" id="WP_179269396.1">
    <property type="nucleotide sequence ID" value="NZ_CP058579.1"/>
</dbReference>
<dbReference type="OrthoDB" id="234811at2157"/>
<proteinExistence type="predicted"/>
<dbReference type="Proteomes" id="UP000509626">
    <property type="component" value="Chromosome"/>
</dbReference>
<dbReference type="GeneID" id="56038629"/>
<reference evidence="1 2" key="1">
    <citation type="submission" date="2020-06" db="EMBL/GenBank/DDBJ databases">
        <title>NJ-3-1, isolated from saline soil.</title>
        <authorList>
            <person name="Cui H.L."/>
            <person name="Shi X."/>
        </authorList>
    </citation>
    <scope>NUCLEOTIDE SEQUENCE [LARGE SCALE GENOMIC DNA]</scope>
    <source>
        <strain evidence="1 2">NJ-3-1</strain>
    </source>
</reference>
<evidence type="ECO:0000313" key="2">
    <source>
        <dbReference type="Proteomes" id="UP000509626"/>
    </source>
</evidence>
<keyword evidence="2" id="KW-1185">Reference proteome</keyword>
<accession>A0A7D5LBT9</accession>
<dbReference type="KEGG" id="halu:HUG12_14180"/>
<dbReference type="AlphaFoldDB" id="A0A7D5LBT9"/>
<dbReference type="EMBL" id="CP058579">
    <property type="protein sequence ID" value="QLG62811.1"/>
    <property type="molecule type" value="Genomic_DNA"/>
</dbReference>
<name>A0A7D5LBT9_9EURY</name>
<protein>
    <submittedName>
        <fullName evidence="1">Uncharacterized protein</fullName>
    </submittedName>
</protein>
<evidence type="ECO:0000313" key="1">
    <source>
        <dbReference type="EMBL" id="QLG62811.1"/>
    </source>
</evidence>
<gene>
    <name evidence="1" type="ORF">HUG12_14180</name>
</gene>
<organism evidence="1 2">
    <name type="scientific">Halorarum salinum</name>
    <dbReference type="NCBI Taxonomy" id="2743089"/>
    <lineage>
        <taxon>Archaea</taxon>
        <taxon>Methanobacteriati</taxon>
        <taxon>Methanobacteriota</taxon>
        <taxon>Stenosarchaea group</taxon>
        <taxon>Halobacteria</taxon>
        <taxon>Halobacteriales</taxon>
        <taxon>Haloferacaceae</taxon>
        <taxon>Halorarum</taxon>
    </lineage>
</organism>